<feature type="region of interest" description="Disordered" evidence="2">
    <location>
        <begin position="273"/>
        <end position="293"/>
    </location>
</feature>
<dbReference type="SUPFAM" id="SSF52540">
    <property type="entry name" value="P-loop containing nucleoside triphosphate hydrolases"/>
    <property type="match status" value="1"/>
</dbReference>
<dbReference type="OrthoDB" id="9795626at2"/>
<feature type="compositionally biased region" description="Basic and acidic residues" evidence="2">
    <location>
        <begin position="281"/>
        <end position="293"/>
    </location>
</feature>
<feature type="region of interest" description="Disordered" evidence="2">
    <location>
        <begin position="478"/>
        <end position="511"/>
    </location>
</feature>
<feature type="domain" description="Rad50/SbcC-type AAA" evidence="3">
    <location>
        <begin position="6"/>
        <end position="225"/>
    </location>
</feature>
<proteinExistence type="predicted"/>
<evidence type="ECO:0000256" key="2">
    <source>
        <dbReference type="SAM" id="MobiDB-lite"/>
    </source>
</evidence>
<feature type="region of interest" description="Disordered" evidence="2">
    <location>
        <begin position="221"/>
        <end position="245"/>
    </location>
</feature>
<evidence type="ECO:0000259" key="3">
    <source>
        <dbReference type="Pfam" id="PF13476"/>
    </source>
</evidence>
<dbReference type="RefSeq" id="WP_085213877.1">
    <property type="nucleotide sequence ID" value="NZ_FXAM01000001.1"/>
</dbReference>
<dbReference type="STRING" id="1760988.SAMN02949497_2923"/>
<gene>
    <name evidence="4" type="ORF">SAMN02949497_2923</name>
</gene>
<feature type="compositionally biased region" description="Low complexity" evidence="2">
    <location>
        <begin position="478"/>
        <end position="487"/>
    </location>
</feature>
<dbReference type="InterPro" id="IPR038729">
    <property type="entry name" value="Rad50/SbcC_AAA"/>
</dbReference>
<evidence type="ECO:0000313" key="5">
    <source>
        <dbReference type="Proteomes" id="UP000192923"/>
    </source>
</evidence>
<dbReference type="GO" id="GO:0016887">
    <property type="term" value="F:ATP hydrolysis activity"/>
    <property type="evidence" value="ECO:0007669"/>
    <property type="project" value="InterPro"/>
</dbReference>
<feature type="compositionally biased region" description="Low complexity" evidence="2">
    <location>
        <begin position="917"/>
        <end position="932"/>
    </location>
</feature>
<feature type="coiled-coil region" evidence="1">
    <location>
        <begin position="316"/>
        <end position="350"/>
    </location>
</feature>
<dbReference type="Proteomes" id="UP000192923">
    <property type="component" value="Unassembled WGS sequence"/>
</dbReference>
<dbReference type="EMBL" id="FXAM01000001">
    <property type="protein sequence ID" value="SMF95558.1"/>
    <property type="molecule type" value="Genomic_DNA"/>
</dbReference>
<keyword evidence="4" id="KW-0540">Nuclease</keyword>
<accession>A0A1Y6CY20</accession>
<reference evidence="4 5" key="1">
    <citation type="submission" date="2016-12" db="EMBL/GenBank/DDBJ databases">
        <authorList>
            <person name="Song W.-J."/>
            <person name="Kurnit D.M."/>
        </authorList>
    </citation>
    <scope>NUCLEOTIDE SEQUENCE [LARGE SCALE GENOMIC DNA]</scope>
    <source>
        <strain evidence="4 5">175</strain>
    </source>
</reference>
<keyword evidence="5" id="KW-1185">Reference proteome</keyword>
<keyword evidence="1" id="KW-0175">Coiled coil</keyword>
<dbReference type="Pfam" id="PF13476">
    <property type="entry name" value="AAA_23"/>
    <property type="match status" value="1"/>
</dbReference>
<dbReference type="Gene3D" id="3.40.50.300">
    <property type="entry name" value="P-loop containing nucleotide triphosphate hydrolases"/>
    <property type="match status" value="2"/>
</dbReference>
<keyword evidence="4" id="KW-0378">Hydrolase</keyword>
<dbReference type="AlphaFoldDB" id="A0A1Y6CY20"/>
<protein>
    <submittedName>
        <fullName evidence="4">Exonuclease SbcC</fullName>
    </submittedName>
</protein>
<dbReference type="GO" id="GO:0004527">
    <property type="term" value="F:exonuclease activity"/>
    <property type="evidence" value="ECO:0007669"/>
    <property type="project" value="UniProtKB-KW"/>
</dbReference>
<dbReference type="PANTHER" id="PTHR32114:SF2">
    <property type="entry name" value="ABC TRANSPORTER ABCH.3"/>
    <property type="match status" value="1"/>
</dbReference>
<dbReference type="InterPro" id="IPR027417">
    <property type="entry name" value="P-loop_NTPase"/>
</dbReference>
<evidence type="ECO:0000313" key="4">
    <source>
        <dbReference type="EMBL" id="SMF95558.1"/>
    </source>
</evidence>
<sequence length="1246" mass="136818">MKILAIRGKNLASLAGEFQVDFRSEPLASAGLFAICGPTGAGKSTLLDALCLALYNRTPRLAGVPGQGVELPDVKDAPIGQQDTRNLLRRGAGEGYAEVEFLGNDGHEYRARWSVWRANRKPGNKLQAVDMSLVKLPEAIAIGARKTEVLPEIEQRLGLSFEQFRRAVLLAQNEFAAFLKADDAERGKLLEALTGTQIYSLLSRKAHERDKEEQAKLKELQARLDSHKPLDAAERRAHEAERDAAMEAAARLATERDTLESHLRWHGEWSAAQDDEAAALGRRDEDERRHAAAEPRRQFLARLAQVQAAATPLRAADAAEAQVETARAEAADLEAEAARAEQTRVQAATALELAHAATRAAQQAQADAAPGLERAKALDTETALTAQTHAERARELETARAAMAQAGQQLAATQAEQAATTQDHAATADWLAADKQAITRKLAEEWPRWDELLGLADTQERETAAALAQQAQATRDLDTARAAWEQAHAAREREERAAQTAEAQYLEAERTSAGFDGDRLAEARRALDTRRDDLARAEKLWREYADSAARRTDLHHQLEQRERDRAAAAAELTRIAAEKPAAAARAHQAQHALDTAKLACAENVEQLRGQLEPGQPCPVCGSPEHPYAQTAPALHAILDALAQEAAARRQALETLLDQERGQRATLELCQKQTADLQPALERLTQDTARLAALWTAEPVAAELAETAEPERPGRFLAQLAAINAARADLETRETAARRALAALDAARQVRDTAREALNLARQRETDAATALTRQQDALDQAGLLARQAAERRDRSLADLTQVLPDSGWQAPWRADPGGFHAKLKQRVDIYQARQHQRDALKQRLEILAATLDSRQAAQRQALDQHQQAERMFQDIDLRLGQQRAERARLFDGQATAAVETTLRLALDTAQAGERSAAQKAEQARTQATTAQTRLESARHQLEQHEQAARTSVDALAAWLARFNAERPEEPALDRAGLRELLGHDAAWIETERLALQALADALRDTRAIAEERRQRRLAIEQRRATPATADSLRGRLAALADELKAADTRRVELAALLRADDQRQAQTAALLADIGQQAASTRLWGQLNELIGSHDGKKFRNYAQQLSLEVLIAYANRHLADLSRRYRLKRVPDKLALMVEDKDMGDEVRSVHSLSGGESFLVSLALALGLAALSSNKVRVESLFIDEGFGSLDSDTLRVAMDALDCLHAQGRKVGVISHVQEMTERIGTRVQVKRLAGGKSRVYIG</sequence>
<evidence type="ECO:0000256" key="1">
    <source>
        <dbReference type="SAM" id="Coils"/>
    </source>
</evidence>
<dbReference type="PANTHER" id="PTHR32114">
    <property type="entry name" value="ABC TRANSPORTER ABCH.3"/>
    <property type="match status" value="1"/>
</dbReference>
<feature type="region of interest" description="Disordered" evidence="2">
    <location>
        <begin position="913"/>
        <end position="936"/>
    </location>
</feature>
<dbReference type="GO" id="GO:0006302">
    <property type="term" value="P:double-strand break repair"/>
    <property type="evidence" value="ECO:0007669"/>
    <property type="project" value="InterPro"/>
</dbReference>
<name>A0A1Y6CY20_9GAMM</name>
<keyword evidence="4" id="KW-0269">Exonuclease</keyword>
<organism evidence="4 5">
    <name type="scientific">Methylomagnum ishizawai</name>
    <dbReference type="NCBI Taxonomy" id="1760988"/>
    <lineage>
        <taxon>Bacteria</taxon>
        <taxon>Pseudomonadati</taxon>
        <taxon>Pseudomonadota</taxon>
        <taxon>Gammaproteobacteria</taxon>
        <taxon>Methylococcales</taxon>
        <taxon>Methylococcaceae</taxon>
        <taxon>Methylomagnum</taxon>
    </lineage>
</organism>
<feature type="compositionally biased region" description="Basic and acidic residues" evidence="2">
    <location>
        <begin position="488"/>
        <end position="497"/>
    </location>
</feature>
<dbReference type="Pfam" id="PF13558">
    <property type="entry name" value="SbcC_Walker_B"/>
    <property type="match status" value="1"/>
</dbReference>